<evidence type="ECO:0000313" key="1">
    <source>
        <dbReference type="EMBL" id="GJD78553.1"/>
    </source>
</evidence>
<dbReference type="GO" id="GO:0020037">
    <property type="term" value="F:heme binding"/>
    <property type="evidence" value="ECO:0007669"/>
    <property type="project" value="InterPro"/>
</dbReference>
<protein>
    <submittedName>
        <fullName evidence="1">Uncharacterized protein</fullName>
    </submittedName>
</protein>
<evidence type="ECO:0000313" key="2">
    <source>
        <dbReference type="Proteomes" id="UP001055108"/>
    </source>
</evidence>
<gene>
    <name evidence="1" type="ORF">NBEOAGPD_1770</name>
</gene>
<comment type="caution">
    <text evidence="1">The sequence shown here is derived from an EMBL/GenBank/DDBJ whole genome shotgun (WGS) entry which is preliminary data.</text>
</comment>
<name>A0AA37HP44_9HYPH</name>
<dbReference type="SUPFAM" id="SSF56634">
    <property type="entry name" value="Heme-dependent catalase-like"/>
    <property type="match status" value="1"/>
</dbReference>
<accession>A0AA37HP44</accession>
<proteinExistence type="predicted"/>
<dbReference type="Gene3D" id="2.40.180.10">
    <property type="entry name" value="Catalase core domain"/>
    <property type="match status" value="1"/>
</dbReference>
<reference evidence="1" key="1">
    <citation type="journal article" date="2016" name="Front. Microbiol.">
        <title>Genome Sequence of the Piezophilic, Mesophilic Sulfate-Reducing Bacterium Desulfovibrio indicus J2T.</title>
        <authorList>
            <person name="Cao J."/>
            <person name="Maignien L."/>
            <person name="Shao Z."/>
            <person name="Alain K."/>
            <person name="Jebbar M."/>
        </authorList>
    </citation>
    <scope>NUCLEOTIDE SEQUENCE</scope>
    <source>
        <strain evidence="1">NBRC 103626</strain>
    </source>
</reference>
<dbReference type="InterPro" id="IPR020835">
    <property type="entry name" value="Catalase_sf"/>
</dbReference>
<sequence>MINGPVLQAPDARTFLRSLNLRAGTTDRVEGLKVAVSTVLRGIKKALQTVDVQRDLLQRHAVPVRDDIAKFSIAPDSPRLTGMTGSEIDASGRPDVIPETVRAEMADLDGTWTFGVQLCGDLERQPVEDPTVVWERGVAPFQTVVTIRIGRQDSWETSRVDAVDQHMRFNGCPIHEPSGGSRLRAPRRTLAGLPQEVTPVVRIPVAQLRQIASRPPMDGEPATEAALSDTQVASGCAGRWSVWIVPRP</sequence>
<dbReference type="EMBL" id="BPQM01000036">
    <property type="protein sequence ID" value="GJD78553.1"/>
    <property type="molecule type" value="Genomic_DNA"/>
</dbReference>
<reference evidence="1" key="2">
    <citation type="submission" date="2021-08" db="EMBL/GenBank/DDBJ databases">
        <authorList>
            <person name="Tani A."/>
            <person name="Ola A."/>
            <person name="Ogura Y."/>
            <person name="Katsura K."/>
            <person name="Hayashi T."/>
        </authorList>
    </citation>
    <scope>NUCLEOTIDE SEQUENCE</scope>
    <source>
        <strain evidence="1">NBRC 103626</strain>
    </source>
</reference>
<organism evidence="1 2">
    <name type="scientific">Methylobacterium gregans</name>
    <dbReference type="NCBI Taxonomy" id="374424"/>
    <lineage>
        <taxon>Bacteria</taxon>
        <taxon>Pseudomonadati</taxon>
        <taxon>Pseudomonadota</taxon>
        <taxon>Alphaproteobacteria</taxon>
        <taxon>Hyphomicrobiales</taxon>
        <taxon>Methylobacteriaceae</taxon>
        <taxon>Methylobacterium</taxon>
    </lineage>
</organism>
<dbReference type="Proteomes" id="UP001055108">
    <property type="component" value="Unassembled WGS sequence"/>
</dbReference>
<dbReference type="AlphaFoldDB" id="A0AA37HP44"/>
<dbReference type="RefSeq" id="WP_238302245.1">
    <property type="nucleotide sequence ID" value="NZ_BPQM01000036.1"/>
</dbReference>
<keyword evidence="2" id="KW-1185">Reference proteome</keyword>